<dbReference type="Proteomes" id="UP000887565">
    <property type="component" value="Unplaced"/>
</dbReference>
<name>A0A915IKV9_ROMCU</name>
<organism evidence="1 2">
    <name type="scientific">Romanomermis culicivorax</name>
    <name type="common">Nematode worm</name>
    <dbReference type="NCBI Taxonomy" id="13658"/>
    <lineage>
        <taxon>Eukaryota</taxon>
        <taxon>Metazoa</taxon>
        <taxon>Ecdysozoa</taxon>
        <taxon>Nematoda</taxon>
        <taxon>Enoplea</taxon>
        <taxon>Dorylaimia</taxon>
        <taxon>Mermithida</taxon>
        <taxon>Mermithoidea</taxon>
        <taxon>Mermithidae</taxon>
        <taxon>Romanomermis</taxon>
    </lineage>
</organism>
<evidence type="ECO:0000313" key="1">
    <source>
        <dbReference type="Proteomes" id="UP000887565"/>
    </source>
</evidence>
<evidence type="ECO:0000313" key="2">
    <source>
        <dbReference type="WBParaSite" id="nRc.2.0.1.t14509-RA"/>
    </source>
</evidence>
<protein>
    <submittedName>
        <fullName evidence="2">Uncharacterized protein</fullName>
    </submittedName>
</protein>
<accession>A0A915IKV9</accession>
<dbReference type="WBParaSite" id="nRc.2.0.1.t14509-RA">
    <property type="protein sequence ID" value="nRc.2.0.1.t14509-RA"/>
    <property type="gene ID" value="nRc.2.0.1.g14509"/>
</dbReference>
<keyword evidence="1" id="KW-1185">Reference proteome</keyword>
<dbReference type="AlphaFoldDB" id="A0A915IKV9"/>
<sequence length="161" mass="18631">MFRKGESADYLTQQKYILVRFIRTKFYELTDNNARHWHMFGSHLKPSTRSGAQINKNLRFLQKFEFSVQLSQLEYGSRSETCKTTVTSMNVLPRSIRTLPHFSYKSPLLKFVEGSRIVNAILLPKTPLGHVSMCVYGLTERDVLFQAVNILHLGQQGFTKK</sequence>
<proteinExistence type="predicted"/>
<reference evidence="2" key="1">
    <citation type="submission" date="2022-11" db="UniProtKB">
        <authorList>
            <consortium name="WormBaseParasite"/>
        </authorList>
    </citation>
    <scope>IDENTIFICATION</scope>
</reference>